<feature type="domain" description="GST N-terminal" evidence="2">
    <location>
        <begin position="6"/>
        <end position="72"/>
    </location>
</feature>
<organism evidence="3 4">
    <name type="scientific">Zygosaccharomyces rouxii</name>
    <dbReference type="NCBI Taxonomy" id="4956"/>
    <lineage>
        <taxon>Eukaryota</taxon>
        <taxon>Fungi</taxon>
        <taxon>Dikarya</taxon>
        <taxon>Ascomycota</taxon>
        <taxon>Saccharomycotina</taxon>
        <taxon>Saccharomycetes</taxon>
        <taxon>Saccharomycetales</taxon>
        <taxon>Saccharomycetaceae</taxon>
        <taxon>Zygosaccharomyces</taxon>
    </lineage>
</organism>
<protein>
    <recommendedName>
        <fullName evidence="2">GST N-terminal domain-containing protein</fullName>
    </recommendedName>
</protein>
<dbReference type="Proteomes" id="UP000187013">
    <property type="component" value="Unassembled WGS sequence"/>
</dbReference>
<dbReference type="SUPFAM" id="SSF52833">
    <property type="entry name" value="Thioredoxin-like"/>
    <property type="match status" value="1"/>
</dbReference>
<dbReference type="InterPro" id="IPR004045">
    <property type="entry name" value="Glutathione_S-Trfase_N"/>
</dbReference>
<evidence type="ECO:0000256" key="1">
    <source>
        <dbReference type="ARBA" id="ARBA00007409"/>
    </source>
</evidence>
<dbReference type="EMBL" id="BDGX01000008">
    <property type="protein sequence ID" value="GAV47708.1"/>
    <property type="molecule type" value="Genomic_DNA"/>
</dbReference>
<comment type="caution">
    <text evidence="3">The sequence shown here is derived from an EMBL/GenBank/DDBJ whole genome shotgun (WGS) entry which is preliminary data.</text>
</comment>
<name>A0A1Q2ZWK9_ZYGRO</name>
<dbReference type="PANTHER" id="PTHR44051:SF9">
    <property type="entry name" value="GLUTATHIONE S-TRANSFERASE 1"/>
    <property type="match status" value="1"/>
</dbReference>
<accession>A0A1Q2ZWK9</accession>
<evidence type="ECO:0000313" key="3">
    <source>
        <dbReference type="EMBL" id="GAV47708.1"/>
    </source>
</evidence>
<dbReference type="AlphaFoldDB" id="A0A1Q2ZWK9"/>
<reference evidence="3 4" key="1">
    <citation type="submission" date="2016-08" db="EMBL/GenBank/DDBJ databases">
        <title>Draft genome sequence of allopolyploid Zygosaccharomyces rouxii.</title>
        <authorList>
            <person name="Watanabe J."/>
            <person name="Uehara K."/>
            <person name="Mogi Y."/>
            <person name="Tsukioka Y."/>
        </authorList>
    </citation>
    <scope>NUCLEOTIDE SEQUENCE [LARGE SCALE GENOMIC DNA]</scope>
    <source>
        <strain evidence="3 4">NBRC 110957</strain>
    </source>
</reference>
<feature type="non-terminal residue" evidence="3">
    <location>
        <position position="1"/>
    </location>
</feature>
<dbReference type="Gene3D" id="3.40.30.10">
    <property type="entry name" value="Glutaredoxin"/>
    <property type="match status" value="1"/>
</dbReference>
<dbReference type="PANTHER" id="PTHR44051">
    <property type="entry name" value="GLUTATHIONE S-TRANSFERASE-RELATED"/>
    <property type="match status" value="1"/>
</dbReference>
<dbReference type="Pfam" id="PF02798">
    <property type="entry name" value="GST_N"/>
    <property type="match status" value="1"/>
</dbReference>
<dbReference type="InterPro" id="IPR036249">
    <property type="entry name" value="Thioredoxin-like_sf"/>
</dbReference>
<evidence type="ECO:0000259" key="2">
    <source>
        <dbReference type="Pfam" id="PF02798"/>
    </source>
</evidence>
<proteinExistence type="inferred from homology"/>
<sequence>LNKSGAFTVLWLLDHLRLDHEIIPYRRDAGFRALEELKKLHPLGRSPLLESEDRQTAKKKILPELEYIFQYVLKHFDKTDSLDKEDNDKSEESQWYLYYVEGSL</sequence>
<dbReference type="OrthoDB" id="2098326at2759"/>
<comment type="similarity">
    <text evidence="1">Belongs to the GST superfamily.</text>
</comment>
<gene>
    <name evidence="3" type="ORF">ZYGR_0H05540</name>
</gene>
<evidence type="ECO:0000313" key="4">
    <source>
        <dbReference type="Proteomes" id="UP000187013"/>
    </source>
</evidence>